<name>A0A1X6Y769_9RHOB</name>
<evidence type="ECO:0000313" key="1">
    <source>
        <dbReference type="EMBL" id="PSK87307.1"/>
    </source>
</evidence>
<dbReference type="GO" id="GO:0016491">
    <property type="term" value="F:oxidoreductase activity"/>
    <property type="evidence" value="ECO:0007669"/>
    <property type="project" value="InterPro"/>
</dbReference>
<sequence length="300" mass="34170">MKSLCPEDRILELSPERDFEEIARLLTTCAFAWDIERALEFALFRTYAIPSISGLLDRTGEFGRRAEKRYDDTELLLSEPLENGLGSPRGRAAIGRINEMHGCYRISNEDMLYVLGTFVLEPVRWLERFGRRGMTIPERQAWTNYYRGLGTRMGIADIPADFDAFAAMNADYERRHMRFASSNRAVGAATLDLLLGFYLPRPLFRLGRPMALSLMDARLLEAMGFAPPPGWLRRGVLGAMRLRAGILRLLPRRRLPRLVTARFRRGYPQGYEIAELGTWPKAGGCTGHRQAEDVRPQPEC</sequence>
<reference evidence="1 4" key="2">
    <citation type="submission" date="2018-03" db="EMBL/GenBank/DDBJ databases">
        <title>Genomic Encyclopedia of Archaeal and Bacterial Type Strains, Phase II (KMG-II): from individual species to whole genera.</title>
        <authorList>
            <person name="Goeker M."/>
        </authorList>
    </citation>
    <scope>NUCLEOTIDE SEQUENCE [LARGE SCALE GENOMIC DNA]</scope>
    <source>
        <strain evidence="1 4">DSM 29956</strain>
    </source>
</reference>
<dbReference type="PANTHER" id="PTHR36124:SF1">
    <property type="entry name" value="ER-BOUND OXYGENASE MPAB_MPAB'_RUBBER OXYGENASE CATALYTIC DOMAIN-CONTAINING PROTEIN"/>
    <property type="match status" value="1"/>
</dbReference>
<dbReference type="Proteomes" id="UP000193495">
    <property type="component" value="Unassembled WGS sequence"/>
</dbReference>
<gene>
    <name evidence="1" type="ORF">CLV79_103358</name>
    <name evidence="2" type="ORF">LOS8367_00040</name>
</gene>
<protein>
    <submittedName>
        <fullName evidence="1">Uncharacterized protein DUF2236</fullName>
    </submittedName>
</protein>
<accession>A0A1X6Y769</accession>
<dbReference type="InterPro" id="IPR046366">
    <property type="entry name" value="MPAB"/>
</dbReference>
<keyword evidence="4" id="KW-1185">Reference proteome</keyword>
<dbReference type="EMBL" id="PYGB01000003">
    <property type="protein sequence ID" value="PSK87307.1"/>
    <property type="molecule type" value="Genomic_DNA"/>
</dbReference>
<dbReference type="Proteomes" id="UP000240624">
    <property type="component" value="Unassembled WGS sequence"/>
</dbReference>
<dbReference type="EMBL" id="FWFY01000001">
    <property type="protein sequence ID" value="SLN12235.1"/>
    <property type="molecule type" value="Genomic_DNA"/>
</dbReference>
<reference evidence="2 3" key="1">
    <citation type="submission" date="2017-03" db="EMBL/GenBank/DDBJ databases">
        <authorList>
            <person name="Afonso C.L."/>
            <person name="Miller P.J."/>
            <person name="Scott M.A."/>
            <person name="Spackman E."/>
            <person name="Goraichik I."/>
            <person name="Dimitrov K.M."/>
            <person name="Suarez D.L."/>
            <person name="Swayne D.E."/>
        </authorList>
    </citation>
    <scope>NUCLEOTIDE SEQUENCE [LARGE SCALE GENOMIC DNA]</scope>
    <source>
        <strain evidence="2 3">CECT 8367</strain>
    </source>
</reference>
<dbReference type="OrthoDB" id="836517at2"/>
<proteinExistence type="predicted"/>
<dbReference type="RefSeq" id="WP_085894434.1">
    <property type="nucleotide sequence ID" value="NZ_FWFY01000001.1"/>
</dbReference>
<evidence type="ECO:0000313" key="4">
    <source>
        <dbReference type="Proteomes" id="UP000240624"/>
    </source>
</evidence>
<organism evidence="2 3">
    <name type="scientific">Limimaricola soesokkakensis</name>
    <dbReference type="NCBI Taxonomy" id="1343159"/>
    <lineage>
        <taxon>Bacteria</taxon>
        <taxon>Pseudomonadati</taxon>
        <taxon>Pseudomonadota</taxon>
        <taxon>Alphaproteobacteria</taxon>
        <taxon>Rhodobacterales</taxon>
        <taxon>Paracoccaceae</taxon>
        <taxon>Limimaricola</taxon>
    </lineage>
</organism>
<dbReference type="AlphaFoldDB" id="A0A1X6Y769"/>
<dbReference type="PANTHER" id="PTHR36124">
    <property type="match status" value="1"/>
</dbReference>
<evidence type="ECO:0000313" key="3">
    <source>
        <dbReference type="Proteomes" id="UP000193495"/>
    </source>
</evidence>
<evidence type="ECO:0000313" key="2">
    <source>
        <dbReference type="EMBL" id="SLN12235.1"/>
    </source>
</evidence>